<comment type="caution">
    <text evidence="2">The sequence shown here is derived from an EMBL/GenBank/DDBJ whole genome shotgun (WGS) entry which is preliminary data.</text>
</comment>
<accession>A0A6G0U4X5</accession>
<keyword evidence="1" id="KW-0812">Transmembrane</keyword>
<evidence type="ECO:0000313" key="3">
    <source>
        <dbReference type="Proteomes" id="UP000475862"/>
    </source>
</evidence>
<feature type="transmembrane region" description="Helical" evidence="1">
    <location>
        <begin position="14"/>
        <end position="34"/>
    </location>
</feature>
<dbReference type="AlphaFoldDB" id="A0A6G0U4X5"/>
<keyword evidence="1" id="KW-0472">Membrane</keyword>
<feature type="transmembrane region" description="Helical" evidence="1">
    <location>
        <begin position="517"/>
        <end position="537"/>
    </location>
</feature>
<feature type="transmembrane region" description="Helical" evidence="1">
    <location>
        <begin position="324"/>
        <end position="341"/>
    </location>
</feature>
<evidence type="ECO:0000313" key="2">
    <source>
        <dbReference type="EMBL" id="KAE9543276.1"/>
    </source>
</evidence>
<feature type="transmembrane region" description="Helical" evidence="1">
    <location>
        <begin position="180"/>
        <end position="198"/>
    </location>
</feature>
<dbReference type="OrthoDB" id="10612373at2759"/>
<reference evidence="2 3" key="1">
    <citation type="submission" date="2019-08" db="EMBL/GenBank/DDBJ databases">
        <title>The genome of the soybean aphid Biotype 1, its phylome, world population structure and adaptation to the North American continent.</title>
        <authorList>
            <person name="Giordano R."/>
            <person name="Donthu R.K."/>
            <person name="Hernandez A.G."/>
            <person name="Wright C.L."/>
            <person name="Zimin A.V."/>
        </authorList>
    </citation>
    <scope>NUCLEOTIDE SEQUENCE [LARGE SCALE GENOMIC DNA]</scope>
    <source>
        <tissue evidence="2">Whole aphids</tissue>
    </source>
</reference>
<name>A0A6G0U4X5_APHGL</name>
<keyword evidence="3" id="KW-1185">Reference proteome</keyword>
<gene>
    <name evidence="2" type="ORF">AGLY_003187</name>
</gene>
<feature type="transmembrane region" description="Helical" evidence="1">
    <location>
        <begin position="46"/>
        <end position="66"/>
    </location>
</feature>
<sequence length="623" mass="72290">MVLFQSKNMLVKKILKLLISNIYTNIPITLYSSLKYKIKYLSIHLFNIYYLIFTILLLSVLLSVMISPNSISPKCKIAAKMQYIEFTSSSLKPTCSKAFFSKLISIKNSNLFCFVILTIRWKITMHLSIVIDSCSCISKCFHNRVTGFSFPGTAFTTDHYRLIGLFVKHKLIRRIGNREYVRWICRSHLIAVFLLFLYKTHIIYFFHTSCLHDYAIPLTDCLVLLSRQRSCMSMVVVGRCSKSLIRHLDTKCVNLGASGRADNGKTGGGSRALIGCNPLSGGSPVANSMAVMPNDHTSHRLSVILLSLNTHYFKIYLIKIKQHFLKIIFLIVNMFIVYKEIVVHKSEILLQIISLTRLRRSLLIKSKMLYGYTDSVNKYSNNPYKNIAFLFLFSSLTRLPHIIQQTFYFYFLSKFTNINYIKYNLLHHTCICTANKSSHLASLVLLLEYIDPLKKSINLQHCQWSIRINVKILSVLISVTVEHSLLTPNQLFPITPTYLNICSTYLNRMPYIGLQNYNLFIHMAIILLYFLHGILLVTTGTHTYDNFENSDQKKSQIYATIILYQTSVYMKYKYRYNLDTHGRIHQRNNRHYKIVVLRTRPTYLLCGKRPRIFLFDFRGNFGC</sequence>
<protein>
    <submittedName>
        <fullName evidence="2">Uncharacterized protein</fullName>
    </submittedName>
</protein>
<dbReference type="Proteomes" id="UP000475862">
    <property type="component" value="Unassembled WGS sequence"/>
</dbReference>
<dbReference type="EMBL" id="VYZN01000009">
    <property type="protein sequence ID" value="KAE9543276.1"/>
    <property type="molecule type" value="Genomic_DNA"/>
</dbReference>
<proteinExistence type="predicted"/>
<keyword evidence="1" id="KW-1133">Transmembrane helix</keyword>
<organism evidence="2 3">
    <name type="scientific">Aphis glycines</name>
    <name type="common">Soybean aphid</name>
    <dbReference type="NCBI Taxonomy" id="307491"/>
    <lineage>
        <taxon>Eukaryota</taxon>
        <taxon>Metazoa</taxon>
        <taxon>Ecdysozoa</taxon>
        <taxon>Arthropoda</taxon>
        <taxon>Hexapoda</taxon>
        <taxon>Insecta</taxon>
        <taxon>Pterygota</taxon>
        <taxon>Neoptera</taxon>
        <taxon>Paraneoptera</taxon>
        <taxon>Hemiptera</taxon>
        <taxon>Sternorrhyncha</taxon>
        <taxon>Aphidomorpha</taxon>
        <taxon>Aphidoidea</taxon>
        <taxon>Aphididae</taxon>
        <taxon>Aphidini</taxon>
        <taxon>Aphis</taxon>
        <taxon>Aphis</taxon>
    </lineage>
</organism>
<evidence type="ECO:0000256" key="1">
    <source>
        <dbReference type="SAM" id="Phobius"/>
    </source>
</evidence>
<feature type="transmembrane region" description="Helical" evidence="1">
    <location>
        <begin position="557"/>
        <end position="574"/>
    </location>
</feature>